<feature type="compositionally biased region" description="Basic and acidic residues" evidence="1">
    <location>
        <begin position="145"/>
        <end position="172"/>
    </location>
</feature>
<proteinExistence type="predicted"/>
<accession>A0A9W7L2E1</accession>
<keyword evidence="3" id="KW-1185">Reference proteome</keyword>
<protein>
    <submittedName>
        <fullName evidence="2">Uncharacterized protein</fullName>
    </submittedName>
</protein>
<gene>
    <name evidence="2" type="ORF">TrRE_jg7384</name>
</gene>
<sequence>VEGTNDTIFLVDTGAEVNITDENELEEGTVTTTNTNVVAFNGAKSKHNKKGDILLNTTTTEGTKMVTKVEAIAIKSQGNGKTPTLISANTIVEGNCALTITEDARIWSTPSGDVALDEQYRAPHKETQENITRHNETVKMYYDRSKEKADAETERKRAALERTKVHPGDERTLNAITSAGQGKKALIKKEKKETVNVQAVSPTSPELSEVETPESEESQGSDATRHQQGHNEVGEEAAEHQEGDEI</sequence>
<dbReference type="AlphaFoldDB" id="A0A9W7L2E1"/>
<name>A0A9W7L2E1_9STRA</name>
<comment type="caution">
    <text evidence="2">The sequence shown here is derived from an EMBL/GenBank/DDBJ whole genome shotgun (WGS) entry which is preliminary data.</text>
</comment>
<dbReference type="EMBL" id="BRXZ01006954">
    <property type="protein sequence ID" value="GMI22467.1"/>
    <property type="molecule type" value="Genomic_DNA"/>
</dbReference>
<evidence type="ECO:0000256" key="1">
    <source>
        <dbReference type="SAM" id="MobiDB-lite"/>
    </source>
</evidence>
<organism evidence="2 3">
    <name type="scientific">Triparma retinervis</name>
    <dbReference type="NCBI Taxonomy" id="2557542"/>
    <lineage>
        <taxon>Eukaryota</taxon>
        <taxon>Sar</taxon>
        <taxon>Stramenopiles</taxon>
        <taxon>Ochrophyta</taxon>
        <taxon>Bolidophyceae</taxon>
        <taxon>Parmales</taxon>
        <taxon>Triparmaceae</taxon>
        <taxon>Triparma</taxon>
    </lineage>
</organism>
<evidence type="ECO:0000313" key="2">
    <source>
        <dbReference type="EMBL" id="GMI22467.1"/>
    </source>
</evidence>
<dbReference type="Proteomes" id="UP001165082">
    <property type="component" value="Unassembled WGS sequence"/>
</dbReference>
<feature type="non-terminal residue" evidence="2">
    <location>
        <position position="246"/>
    </location>
</feature>
<feature type="compositionally biased region" description="Basic and acidic residues" evidence="1">
    <location>
        <begin position="237"/>
        <end position="246"/>
    </location>
</feature>
<feature type="compositionally biased region" description="Acidic residues" evidence="1">
    <location>
        <begin position="208"/>
        <end position="219"/>
    </location>
</feature>
<feature type="region of interest" description="Disordered" evidence="1">
    <location>
        <begin position="145"/>
        <end position="246"/>
    </location>
</feature>
<feature type="non-terminal residue" evidence="2">
    <location>
        <position position="1"/>
    </location>
</feature>
<reference evidence="2" key="1">
    <citation type="submission" date="2022-07" db="EMBL/GenBank/DDBJ databases">
        <title>Genome analysis of Parmales, a sister group of diatoms, reveals the evolutionary specialization of diatoms from phago-mixotrophs to photoautotrophs.</title>
        <authorList>
            <person name="Ban H."/>
            <person name="Sato S."/>
            <person name="Yoshikawa S."/>
            <person name="Kazumasa Y."/>
            <person name="Nakamura Y."/>
            <person name="Ichinomiya M."/>
            <person name="Saitoh K."/>
            <person name="Sato N."/>
            <person name="Blanc-Mathieu R."/>
            <person name="Endo H."/>
            <person name="Kuwata A."/>
            <person name="Ogata H."/>
        </authorList>
    </citation>
    <scope>NUCLEOTIDE SEQUENCE</scope>
</reference>
<evidence type="ECO:0000313" key="3">
    <source>
        <dbReference type="Proteomes" id="UP001165082"/>
    </source>
</evidence>